<keyword evidence="2" id="KW-1185">Reference proteome</keyword>
<protein>
    <submittedName>
        <fullName evidence="1">Uncharacterized protein</fullName>
    </submittedName>
</protein>
<sequence>MQMSTKEVVSSTMRWPIAGKLHLSCAIGCVKTGNGTALFQHPFRQEISLAYSTNLNRATPVWRSSDDSQELLHACLAPAKPELTTTLEEHQLSCSVQRSLPRYAGRALMVAAASPAGAAPLLLPPGPVAGHHAQPLW</sequence>
<reference evidence="2" key="1">
    <citation type="journal article" date="2013" name="Nat. Genet.">
        <title>The duck genome and transcriptome provide insight into an avian influenza virus reservoir species.</title>
        <authorList>
            <person name="Huang Y."/>
            <person name="Li Y."/>
            <person name="Burt D.W."/>
            <person name="Chen H."/>
            <person name="Zhang Y."/>
            <person name="Qian W."/>
            <person name="Kim H."/>
            <person name="Gan S."/>
            <person name="Zhao Y."/>
            <person name="Li J."/>
            <person name="Yi K."/>
            <person name="Feng H."/>
            <person name="Zhu P."/>
            <person name="Li B."/>
            <person name="Liu Q."/>
            <person name="Fairley S."/>
            <person name="Magor K.E."/>
            <person name="Du Z."/>
            <person name="Hu X."/>
            <person name="Goodman L."/>
            <person name="Tafer H."/>
            <person name="Vignal A."/>
            <person name="Lee T."/>
            <person name="Kim K.W."/>
            <person name="Sheng Z."/>
            <person name="An Y."/>
            <person name="Searle S."/>
            <person name="Herrero J."/>
            <person name="Groenen M.A."/>
            <person name="Crooijmans R.P."/>
            <person name="Faraut T."/>
            <person name="Cai Q."/>
            <person name="Webster R.G."/>
            <person name="Aldridge J.R."/>
            <person name="Warren W.C."/>
            <person name="Bartschat S."/>
            <person name="Kehr S."/>
            <person name="Marz M."/>
            <person name="Stadler P.F."/>
            <person name="Smith J."/>
            <person name="Kraus R.H."/>
            <person name="Zhao Y."/>
            <person name="Ren L."/>
            <person name="Fei J."/>
            <person name="Morisson M."/>
            <person name="Kaiser P."/>
            <person name="Griffin D.K."/>
            <person name="Rao M."/>
            <person name="Pitel F."/>
            <person name="Wang J."/>
            <person name="Li N."/>
        </authorList>
    </citation>
    <scope>NUCLEOTIDE SEQUENCE [LARGE SCALE GENOMIC DNA]</scope>
</reference>
<organism evidence="1 2">
    <name type="scientific">Anas platyrhynchos</name>
    <name type="common">Mallard</name>
    <name type="synonym">Anas boschas</name>
    <dbReference type="NCBI Taxonomy" id="8839"/>
    <lineage>
        <taxon>Eukaryota</taxon>
        <taxon>Metazoa</taxon>
        <taxon>Chordata</taxon>
        <taxon>Craniata</taxon>
        <taxon>Vertebrata</taxon>
        <taxon>Euteleostomi</taxon>
        <taxon>Archelosauria</taxon>
        <taxon>Archosauria</taxon>
        <taxon>Dinosauria</taxon>
        <taxon>Saurischia</taxon>
        <taxon>Theropoda</taxon>
        <taxon>Coelurosauria</taxon>
        <taxon>Aves</taxon>
        <taxon>Neognathae</taxon>
        <taxon>Galloanserae</taxon>
        <taxon>Anseriformes</taxon>
        <taxon>Anatidae</taxon>
        <taxon>Anatinae</taxon>
        <taxon>Anas</taxon>
    </lineage>
</organism>
<evidence type="ECO:0000313" key="2">
    <source>
        <dbReference type="Proteomes" id="UP000296049"/>
    </source>
</evidence>
<dbReference type="EMBL" id="KB743713">
    <property type="protein sequence ID" value="EOA97344.1"/>
    <property type="molecule type" value="Genomic_DNA"/>
</dbReference>
<name>R0L7E9_ANAPL</name>
<accession>R0L7E9</accession>
<dbReference type="AlphaFoldDB" id="R0L7E9"/>
<proteinExistence type="predicted"/>
<dbReference type="Proteomes" id="UP000296049">
    <property type="component" value="Unassembled WGS sequence"/>
</dbReference>
<evidence type="ECO:0000313" key="1">
    <source>
        <dbReference type="EMBL" id="EOA97344.1"/>
    </source>
</evidence>
<gene>
    <name evidence="1" type="ORF">Anapl_03852</name>
</gene>